<dbReference type="EMBL" id="CDMZ01001037">
    <property type="protein sequence ID" value="CEM26065.1"/>
    <property type="molecule type" value="Genomic_DNA"/>
</dbReference>
<keyword evidence="1" id="KW-1133">Transmembrane helix</keyword>
<accession>A0A0G4GAP2</accession>
<feature type="chain" id="PRO_5005190213" evidence="2">
    <location>
        <begin position="18"/>
        <end position="238"/>
    </location>
</feature>
<dbReference type="Pfam" id="PF11317">
    <property type="entry name" value="DUF3119"/>
    <property type="match status" value="1"/>
</dbReference>
<organism evidence="3">
    <name type="scientific">Chromera velia CCMP2878</name>
    <dbReference type="NCBI Taxonomy" id="1169474"/>
    <lineage>
        <taxon>Eukaryota</taxon>
        <taxon>Sar</taxon>
        <taxon>Alveolata</taxon>
        <taxon>Colpodellida</taxon>
        <taxon>Chromeraceae</taxon>
        <taxon>Chromera</taxon>
    </lineage>
</organism>
<sequence length="238" mass="26652">MRGKALLALCCFSAASAFQPPSSNLRLQSLSSHRRLRKHLPLEKSTATFPTTDVDLKSDRAEAPSRLLAGSSSSASDVTILPGDYKLSAGIFFLVLVLAQLHLWIPSLLFGVIAAFLARQTSRVRFVFDKDALEVMIFKDPVSGKREEDGEQMTLADLTDSGENFAVGGQNRWNYDTFYNWEMYPSPENPILVYFKETQTKPEGQIHFFPVLFDGQKLRDVMEQKIPKASLPFTLKGK</sequence>
<evidence type="ECO:0000313" key="3">
    <source>
        <dbReference type="EMBL" id="CEM26065.1"/>
    </source>
</evidence>
<keyword evidence="1" id="KW-0812">Transmembrane</keyword>
<dbReference type="InterPro" id="IPR021467">
    <property type="entry name" value="DUF3119"/>
</dbReference>
<keyword evidence="1" id="KW-0472">Membrane</keyword>
<dbReference type="PANTHER" id="PTHR35550">
    <property type="match status" value="1"/>
</dbReference>
<evidence type="ECO:0000256" key="2">
    <source>
        <dbReference type="SAM" id="SignalP"/>
    </source>
</evidence>
<dbReference type="PANTHER" id="PTHR35550:SF2">
    <property type="entry name" value="OS05G0401200 PROTEIN"/>
    <property type="match status" value="1"/>
</dbReference>
<proteinExistence type="predicted"/>
<dbReference type="VEuPathDB" id="CryptoDB:Cvel_4433"/>
<gene>
    <name evidence="3" type="ORF">Cvel_4433</name>
</gene>
<keyword evidence="2" id="KW-0732">Signal</keyword>
<evidence type="ECO:0000256" key="1">
    <source>
        <dbReference type="SAM" id="Phobius"/>
    </source>
</evidence>
<dbReference type="AlphaFoldDB" id="A0A0G4GAP2"/>
<name>A0A0G4GAP2_9ALVE</name>
<reference evidence="3" key="1">
    <citation type="submission" date="2014-11" db="EMBL/GenBank/DDBJ databases">
        <authorList>
            <person name="Otto D Thomas"/>
            <person name="Naeem Raeece"/>
        </authorList>
    </citation>
    <scope>NUCLEOTIDE SEQUENCE</scope>
</reference>
<protein>
    <submittedName>
        <fullName evidence="3">Uncharacterized protein</fullName>
    </submittedName>
</protein>
<feature type="transmembrane region" description="Helical" evidence="1">
    <location>
        <begin position="91"/>
        <end position="118"/>
    </location>
</feature>
<feature type="signal peptide" evidence="2">
    <location>
        <begin position="1"/>
        <end position="17"/>
    </location>
</feature>